<reference evidence="3" key="4">
    <citation type="submission" date="2020-10" db="EMBL/GenBank/DDBJ databases">
        <authorList>
            <person name="Bassil N.M."/>
            <person name="Lloyd J.R."/>
        </authorList>
    </citation>
    <scope>NUCLEOTIDE SEQUENCE</scope>
    <source>
        <strain evidence="3">NB2006</strain>
    </source>
</reference>
<accession>A0A1S2L955</accession>
<gene>
    <name evidence="3" type="ORF">AWH56_005275</name>
    <name evidence="2" type="ORF">AWH56_18215</name>
</gene>
<reference evidence="3 4" key="3">
    <citation type="journal article" date="2019" name="Int. J. Syst. Evol. Microbiol.">
        <title>Anaerobacillus isosaccharinicus sp. nov., an alkaliphilic bacterium which degrades isosaccharinic acid.</title>
        <authorList>
            <person name="Bassil N.M."/>
            <person name="Lloyd J.R."/>
        </authorList>
    </citation>
    <scope>NUCLEOTIDE SEQUENCE [LARGE SCALE GENOMIC DNA]</scope>
    <source>
        <strain evidence="3 4">NB2006</strain>
    </source>
</reference>
<name>A0A1S2L955_9BACI</name>
<evidence type="ECO:0000256" key="1">
    <source>
        <dbReference type="SAM" id="Coils"/>
    </source>
</evidence>
<dbReference type="AlphaFoldDB" id="A0A1S2L955"/>
<keyword evidence="1" id="KW-0175">Coiled coil</keyword>
<evidence type="ECO:0000313" key="4">
    <source>
        <dbReference type="Proteomes" id="UP000180175"/>
    </source>
</evidence>
<dbReference type="KEGG" id="aia:AWH56_005275"/>
<evidence type="ECO:0000313" key="3">
    <source>
        <dbReference type="EMBL" id="QOY37055.1"/>
    </source>
</evidence>
<organism evidence="2 4">
    <name type="scientific">Anaerobacillus isosaccharinicus</name>
    <dbReference type="NCBI Taxonomy" id="1532552"/>
    <lineage>
        <taxon>Bacteria</taxon>
        <taxon>Bacillati</taxon>
        <taxon>Bacillota</taxon>
        <taxon>Bacilli</taxon>
        <taxon>Bacillales</taxon>
        <taxon>Bacillaceae</taxon>
        <taxon>Anaerobacillus</taxon>
    </lineage>
</organism>
<dbReference type="OrthoDB" id="1918216at2"/>
<dbReference type="RefSeq" id="WP_071318386.1">
    <property type="nucleotide sequence ID" value="NZ_CP063356.2"/>
</dbReference>
<feature type="coiled-coil region" evidence="1">
    <location>
        <begin position="68"/>
        <end position="95"/>
    </location>
</feature>
<sequence length="98" mass="11639">MNVQCDECKIDFEVKPKLNKPVPGIEEHYFTCSHCGKKYISYYTNKNIRRKQTEIRHLYSKLSKPKSNEQQQKLLEKINNLKAAMKVEMDQLRSIYQG</sequence>
<reference evidence="3 4" key="2">
    <citation type="journal article" date="2017" name="Genome Announc.">
        <title>Draft Genome Sequences of Four Alkaliphilic Bacteria Belonging to the Anaerobacillus Genus.</title>
        <authorList>
            <person name="Bassil N.M."/>
            <person name="Lloyd J.R."/>
        </authorList>
    </citation>
    <scope>NUCLEOTIDE SEQUENCE [LARGE SCALE GENOMIC DNA]</scope>
    <source>
        <strain evidence="3 4">NB2006</strain>
    </source>
</reference>
<dbReference type="EMBL" id="CP063356">
    <property type="protein sequence ID" value="QOY37055.1"/>
    <property type="molecule type" value="Genomic_DNA"/>
</dbReference>
<protein>
    <submittedName>
        <fullName evidence="3">Transglycosylase</fullName>
    </submittedName>
</protein>
<proteinExistence type="predicted"/>
<evidence type="ECO:0000313" key="2">
    <source>
        <dbReference type="EMBL" id="OIJ09049.1"/>
    </source>
</evidence>
<dbReference type="EMBL" id="LQXD01000157">
    <property type="protein sequence ID" value="OIJ09049.1"/>
    <property type="molecule type" value="Genomic_DNA"/>
</dbReference>
<reference evidence="2 4" key="1">
    <citation type="submission" date="2016-10" db="EMBL/GenBank/DDBJ databases">
        <title>Draft genome sequences of four alkaliphilic bacteria belonging to the Anaerobacillus genus.</title>
        <authorList>
            <person name="Bassil N.M."/>
            <person name="Lloyd J.R."/>
        </authorList>
    </citation>
    <scope>NUCLEOTIDE SEQUENCE [LARGE SCALE GENOMIC DNA]</scope>
    <source>
        <strain evidence="2 4">NB2006</strain>
    </source>
</reference>
<keyword evidence="4" id="KW-1185">Reference proteome</keyword>
<dbReference type="Proteomes" id="UP000180175">
    <property type="component" value="Chromosome"/>
</dbReference>